<reference evidence="5" key="1">
    <citation type="submission" date="2019-03" db="EMBL/GenBank/DDBJ databases">
        <authorList>
            <person name="Mank J."/>
            <person name="Almeida P."/>
        </authorList>
    </citation>
    <scope>NUCLEOTIDE SEQUENCE</scope>
    <source>
        <strain evidence="5">78183</strain>
    </source>
</reference>
<dbReference type="GO" id="GO:0004817">
    <property type="term" value="F:cysteine-tRNA ligase activity"/>
    <property type="evidence" value="ECO:0007669"/>
    <property type="project" value="TreeGrafter"/>
</dbReference>
<keyword evidence="1" id="KW-0436">Ligase</keyword>
<evidence type="ECO:0000313" key="5">
    <source>
        <dbReference type="EMBL" id="VFU56960.1"/>
    </source>
</evidence>
<evidence type="ECO:0000256" key="2">
    <source>
        <dbReference type="ARBA" id="ARBA00022741"/>
    </source>
</evidence>
<dbReference type="InterPro" id="IPR024909">
    <property type="entry name" value="Cys-tRNA/MSH_ligase"/>
</dbReference>
<accession>A0A6N2N549</accession>
<evidence type="ECO:0000256" key="1">
    <source>
        <dbReference type="ARBA" id="ARBA00022598"/>
    </source>
</evidence>
<dbReference type="InterPro" id="IPR032678">
    <property type="entry name" value="tRNA-synt_1_cat_dom"/>
</dbReference>
<sequence>MTQQKVVFKPQVPGEVSIHLRHARAAVAFDIVLRYLQHLGYEVTCVRNFTDIDDKRTKGV</sequence>
<dbReference type="SUPFAM" id="SSF52374">
    <property type="entry name" value="Nucleotidylyl transferase"/>
    <property type="match status" value="1"/>
</dbReference>
<dbReference type="Pfam" id="PF01406">
    <property type="entry name" value="tRNA-synt_1e"/>
    <property type="match status" value="1"/>
</dbReference>
<evidence type="ECO:0000256" key="3">
    <source>
        <dbReference type="ARBA" id="ARBA00022840"/>
    </source>
</evidence>
<dbReference type="GO" id="GO:0005524">
    <property type="term" value="F:ATP binding"/>
    <property type="evidence" value="ECO:0007669"/>
    <property type="project" value="UniProtKB-KW"/>
</dbReference>
<keyword evidence="3" id="KW-0067">ATP-binding</keyword>
<keyword evidence="2" id="KW-0547">Nucleotide-binding</keyword>
<name>A0A6N2N549_SALVM</name>
<dbReference type="InterPro" id="IPR014729">
    <property type="entry name" value="Rossmann-like_a/b/a_fold"/>
</dbReference>
<dbReference type="PANTHER" id="PTHR10890">
    <property type="entry name" value="CYSTEINYL-TRNA SYNTHETASE"/>
    <property type="match status" value="1"/>
</dbReference>
<dbReference type="GO" id="GO:0006423">
    <property type="term" value="P:cysteinyl-tRNA aminoacylation"/>
    <property type="evidence" value="ECO:0007669"/>
    <property type="project" value="TreeGrafter"/>
</dbReference>
<protein>
    <recommendedName>
        <fullName evidence="4">tRNA synthetases class I catalytic domain-containing protein</fullName>
    </recommendedName>
</protein>
<feature type="domain" description="tRNA synthetases class I catalytic" evidence="4">
    <location>
        <begin position="18"/>
        <end position="55"/>
    </location>
</feature>
<dbReference type="GO" id="GO:0005737">
    <property type="term" value="C:cytoplasm"/>
    <property type="evidence" value="ECO:0007669"/>
    <property type="project" value="TreeGrafter"/>
</dbReference>
<evidence type="ECO:0000259" key="4">
    <source>
        <dbReference type="Pfam" id="PF01406"/>
    </source>
</evidence>
<dbReference type="Gene3D" id="3.40.50.620">
    <property type="entry name" value="HUPs"/>
    <property type="match status" value="1"/>
</dbReference>
<dbReference type="AlphaFoldDB" id="A0A6N2N549"/>
<gene>
    <name evidence="5" type="ORF">SVIM_LOCUS411171</name>
</gene>
<dbReference type="EMBL" id="CAADRP010001930">
    <property type="protein sequence ID" value="VFU56960.1"/>
    <property type="molecule type" value="Genomic_DNA"/>
</dbReference>
<proteinExistence type="predicted"/>
<dbReference type="PANTHER" id="PTHR10890:SF26">
    <property type="entry name" value="CYSTEINE--TRNA LIGASE 1, CYTOPLASMIC-RELATED"/>
    <property type="match status" value="1"/>
</dbReference>
<organism evidence="5">
    <name type="scientific">Salix viminalis</name>
    <name type="common">Common osier</name>
    <name type="synonym">Basket willow</name>
    <dbReference type="NCBI Taxonomy" id="40686"/>
    <lineage>
        <taxon>Eukaryota</taxon>
        <taxon>Viridiplantae</taxon>
        <taxon>Streptophyta</taxon>
        <taxon>Embryophyta</taxon>
        <taxon>Tracheophyta</taxon>
        <taxon>Spermatophyta</taxon>
        <taxon>Magnoliopsida</taxon>
        <taxon>eudicotyledons</taxon>
        <taxon>Gunneridae</taxon>
        <taxon>Pentapetalae</taxon>
        <taxon>rosids</taxon>
        <taxon>fabids</taxon>
        <taxon>Malpighiales</taxon>
        <taxon>Salicaceae</taxon>
        <taxon>Saliceae</taxon>
        <taxon>Salix</taxon>
    </lineage>
</organism>